<dbReference type="AlphaFoldDB" id="A0A2T1DKA5"/>
<evidence type="ECO:0000256" key="1">
    <source>
        <dbReference type="ARBA" id="ARBA00009820"/>
    </source>
</evidence>
<comment type="similarity">
    <text evidence="1">Belongs to the TolB family.</text>
</comment>
<dbReference type="Gene3D" id="2.120.10.30">
    <property type="entry name" value="TolB, C-terminal domain"/>
    <property type="match status" value="1"/>
</dbReference>
<feature type="signal peptide" evidence="2">
    <location>
        <begin position="1"/>
        <end position="23"/>
    </location>
</feature>
<dbReference type="EMBL" id="PVWG01000004">
    <property type="protein sequence ID" value="PSB20903.1"/>
    <property type="molecule type" value="Genomic_DNA"/>
</dbReference>
<organism evidence="3 4">
    <name type="scientific">Phormidesmis priestleyi ULC007</name>
    <dbReference type="NCBI Taxonomy" id="1920490"/>
    <lineage>
        <taxon>Bacteria</taxon>
        <taxon>Bacillati</taxon>
        <taxon>Cyanobacteriota</taxon>
        <taxon>Cyanophyceae</taxon>
        <taxon>Leptolyngbyales</taxon>
        <taxon>Leptolyngbyaceae</taxon>
        <taxon>Phormidesmis</taxon>
    </lineage>
</organism>
<name>A0A2T1DKA5_9CYAN</name>
<dbReference type="OrthoDB" id="459216at2"/>
<keyword evidence="4" id="KW-1185">Reference proteome</keyword>
<sequence length="174" mass="19199">MSKRFVFFGLVTIAAFLNGCAGATLLPFPFDPGGRSLNSPFSDISPRLSGRYIVFASDRRGTQDIYLYDTVEQRLLNLPGLNSLDLMASSPAVSDNGRFIVFAGSRQGITGIYLYDRDFRQLRNLTDNIRAEVRNPTISADGATIAFESNARGQWDILLYNRAGQPLAVPTDPR</sequence>
<gene>
    <name evidence="3" type="ORF">C7B65_05705</name>
</gene>
<proteinExistence type="inferred from homology"/>
<evidence type="ECO:0000313" key="3">
    <source>
        <dbReference type="EMBL" id="PSB20903.1"/>
    </source>
</evidence>
<reference evidence="3 4" key="2">
    <citation type="submission" date="2018-03" db="EMBL/GenBank/DDBJ databases">
        <title>The ancient ancestry and fast evolution of plastids.</title>
        <authorList>
            <person name="Moore K.R."/>
            <person name="Magnabosco C."/>
            <person name="Momper L."/>
            <person name="Gold D.A."/>
            <person name="Bosak T."/>
            <person name="Fournier G.P."/>
        </authorList>
    </citation>
    <scope>NUCLEOTIDE SEQUENCE [LARGE SCALE GENOMIC DNA]</scope>
    <source>
        <strain evidence="3 4">ULC007</strain>
    </source>
</reference>
<dbReference type="Pfam" id="PF07676">
    <property type="entry name" value="PD40"/>
    <property type="match status" value="3"/>
</dbReference>
<dbReference type="STRING" id="1920490.GCA_001895925_03520"/>
<dbReference type="Proteomes" id="UP000238634">
    <property type="component" value="Unassembled WGS sequence"/>
</dbReference>
<accession>A0A2T1DKA5</accession>
<dbReference type="PANTHER" id="PTHR36842:SF1">
    <property type="entry name" value="PROTEIN TOLB"/>
    <property type="match status" value="1"/>
</dbReference>
<dbReference type="InterPro" id="IPR011659">
    <property type="entry name" value="WD40"/>
</dbReference>
<evidence type="ECO:0000313" key="4">
    <source>
        <dbReference type="Proteomes" id="UP000238634"/>
    </source>
</evidence>
<dbReference type="SUPFAM" id="SSF82171">
    <property type="entry name" value="DPP6 N-terminal domain-like"/>
    <property type="match status" value="1"/>
</dbReference>
<feature type="chain" id="PRO_5015455523" evidence="2">
    <location>
        <begin position="24"/>
        <end position="174"/>
    </location>
</feature>
<reference evidence="3 4" key="1">
    <citation type="submission" date="2018-02" db="EMBL/GenBank/DDBJ databases">
        <authorList>
            <person name="Cohen D.B."/>
            <person name="Kent A.D."/>
        </authorList>
    </citation>
    <scope>NUCLEOTIDE SEQUENCE [LARGE SCALE GENOMIC DNA]</scope>
    <source>
        <strain evidence="3 4">ULC007</strain>
    </source>
</reference>
<dbReference type="RefSeq" id="WP_073070621.1">
    <property type="nucleotide sequence ID" value="NZ_MPPI01000008.1"/>
</dbReference>
<dbReference type="InterPro" id="IPR011042">
    <property type="entry name" value="6-blade_b-propeller_TolB-like"/>
</dbReference>
<dbReference type="PANTHER" id="PTHR36842">
    <property type="entry name" value="PROTEIN TOLB HOMOLOG"/>
    <property type="match status" value="1"/>
</dbReference>
<evidence type="ECO:0000256" key="2">
    <source>
        <dbReference type="SAM" id="SignalP"/>
    </source>
</evidence>
<protein>
    <submittedName>
        <fullName evidence="3">Tol biopolymer transporter periplasmic protein</fullName>
    </submittedName>
</protein>
<keyword evidence="2" id="KW-0732">Signal</keyword>
<comment type="caution">
    <text evidence="3">The sequence shown here is derived from an EMBL/GenBank/DDBJ whole genome shotgun (WGS) entry which is preliminary data.</text>
</comment>